<sequence length="289" mass="31725">MKKSLILRERLKQKSIIVVPGASAALFARVIEESGFEAVYATGAGISNMQFGFPDFGLLTMTEVLETVKRINDATSLPVIADIDNGYGNAINVYRTVMEFSKASVAAVQIEDQEAPKRCGHFEGKTLITCREMENKIKAARDGSIDDDLVIIARTDAVAVEGIEEALERANAYIEAGADMIFVEALRSKEELSRIPPALKVPAVANMVEGGKTPLISAKELEAMGYKMALYANCTLRAAVKAVFNILADLKNNGSTKESLSRIISMKERNAITRLDDFYEMERRYGIKE</sequence>
<dbReference type="InterPro" id="IPR040442">
    <property type="entry name" value="Pyrv_kinase-like_dom_sf"/>
</dbReference>
<dbReference type="KEGG" id="bacg:D2962_17090"/>
<dbReference type="EMBL" id="CP033169">
    <property type="protein sequence ID" value="AYO32086.1"/>
    <property type="molecule type" value="Genomic_DNA"/>
</dbReference>
<dbReference type="AlphaFoldDB" id="A0A3G2R9G9"/>
<dbReference type="Gene3D" id="3.20.20.60">
    <property type="entry name" value="Phosphoenolpyruvate-binding domains"/>
    <property type="match status" value="1"/>
</dbReference>
<dbReference type="GO" id="GO:0046421">
    <property type="term" value="F:methylisocitrate lyase activity"/>
    <property type="evidence" value="ECO:0007669"/>
    <property type="project" value="UniProtKB-ARBA"/>
</dbReference>
<proteinExistence type="inferred from homology"/>
<dbReference type="InterPro" id="IPR015813">
    <property type="entry name" value="Pyrv/PenolPyrv_kinase-like_dom"/>
</dbReference>
<dbReference type="Pfam" id="PF13714">
    <property type="entry name" value="PEP_mutase"/>
    <property type="match status" value="1"/>
</dbReference>
<accession>A0A3G2R9G9</accession>
<evidence type="ECO:0000313" key="5">
    <source>
        <dbReference type="EMBL" id="AYO32086.1"/>
    </source>
</evidence>
<comment type="function">
    <text evidence="3">Involved in the methylcitric acid cycle. Catalyzes the cleavage of 2-methylisocitrate to yield pyruvate and succinate.</text>
</comment>
<gene>
    <name evidence="5" type="ORF">D2962_17090</name>
</gene>
<dbReference type="RefSeq" id="WP_122015672.1">
    <property type="nucleotide sequence ID" value="NZ_CP033169.1"/>
</dbReference>
<dbReference type="CDD" id="cd00377">
    <property type="entry name" value="ICL_PEPM"/>
    <property type="match status" value="1"/>
</dbReference>
<evidence type="ECO:0000256" key="1">
    <source>
        <dbReference type="ARBA" id="ARBA00009282"/>
    </source>
</evidence>
<dbReference type="PANTHER" id="PTHR42905:SF5">
    <property type="entry name" value="CARBOXYVINYL-CARBOXYPHOSPHONATE PHOSPHORYLMUTASE, CHLOROPLASTIC"/>
    <property type="match status" value="1"/>
</dbReference>
<dbReference type="SUPFAM" id="SSF51621">
    <property type="entry name" value="Phosphoenolpyruvate/pyruvate domain"/>
    <property type="match status" value="1"/>
</dbReference>
<comment type="similarity">
    <text evidence="1">Belongs to the isocitrate lyase/PEP mutase superfamily. Methylisocitrate lyase family.</text>
</comment>
<evidence type="ECO:0000256" key="2">
    <source>
        <dbReference type="ARBA" id="ARBA00051150"/>
    </source>
</evidence>
<dbReference type="FunFam" id="3.20.20.60:FF:000009">
    <property type="entry name" value="2-methylisocitrate lyase"/>
    <property type="match status" value="1"/>
</dbReference>
<dbReference type="PANTHER" id="PTHR42905">
    <property type="entry name" value="PHOSPHOENOLPYRUVATE CARBOXYLASE"/>
    <property type="match status" value="1"/>
</dbReference>
<dbReference type="Proteomes" id="UP000280960">
    <property type="component" value="Chromosome"/>
</dbReference>
<organism evidence="5 6">
    <name type="scientific">Biomaibacter acetigenes</name>
    <dbReference type="NCBI Taxonomy" id="2316383"/>
    <lineage>
        <taxon>Bacteria</taxon>
        <taxon>Bacillati</taxon>
        <taxon>Bacillota</taxon>
        <taxon>Clostridia</taxon>
        <taxon>Thermosediminibacterales</taxon>
        <taxon>Tepidanaerobacteraceae</taxon>
        <taxon>Biomaibacter</taxon>
    </lineage>
</organism>
<reference evidence="5 6" key="1">
    <citation type="submission" date="2018-10" db="EMBL/GenBank/DDBJ databases">
        <authorList>
            <person name="Zhang X."/>
        </authorList>
    </citation>
    <scope>NUCLEOTIDE SEQUENCE [LARGE SCALE GENOMIC DNA]</scope>
    <source>
        <strain evidence="5 6">SK-G1</strain>
    </source>
</reference>
<name>A0A3G2R9G9_9FIRM</name>
<keyword evidence="6" id="KW-1185">Reference proteome</keyword>
<protein>
    <recommendedName>
        <fullName evidence="4">2-methylisocitrate lyase</fullName>
    </recommendedName>
</protein>
<dbReference type="InterPro" id="IPR039556">
    <property type="entry name" value="ICL/PEPM"/>
</dbReference>
<comment type="catalytic activity">
    <reaction evidence="2">
        <text>3-hydroxybutane-1,2,3-tricarboxylate = pyruvate + succinate</text>
        <dbReference type="Rhea" id="RHEA:57504"/>
        <dbReference type="ChEBI" id="CHEBI:15361"/>
        <dbReference type="ChEBI" id="CHEBI:30031"/>
        <dbReference type="ChEBI" id="CHEBI:141790"/>
    </reaction>
</comment>
<evidence type="ECO:0000256" key="4">
    <source>
        <dbReference type="ARBA" id="ARBA00073849"/>
    </source>
</evidence>
<evidence type="ECO:0000313" key="6">
    <source>
        <dbReference type="Proteomes" id="UP000280960"/>
    </source>
</evidence>
<evidence type="ECO:0000256" key="3">
    <source>
        <dbReference type="ARBA" id="ARBA00058526"/>
    </source>
</evidence>